<organism evidence="7 8">
    <name type="scientific">Vigna mungo</name>
    <name type="common">Black gram</name>
    <name type="synonym">Phaseolus mungo</name>
    <dbReference type="NCBI Taxonomy" id="3915"/>
    <lineage>
        <taxon>Eukaryota</taxon>
        <taxon>Viridiplantae</taxon>
        <taxon>Streptophyta</taxon>
        <taxon>Embryophyta</taxon>
        <taxon>Tracheophyta</taxon>
        <taxon>Spermatophyta</taxon>
        <taxon>Magnoliopsida</taxon>
        <taxon>eudicotyledons</taxon>
        <taxon>Gunneridae</taxon>
        <taxon>Pentapetalae</taxon>
        <taxon>rosids</taxon>
        <taxon>fabids</taxon>
        <taxon>Fabales</taxon>
        <taxon>Fabaceae</taxon>
        <taxon>Papilionoideae</taxon>
        <taxon>50 kb inversion clade</taxon>
        <taxon>NPAAA clade</taxon>
        <taxon>indigoferoid/millettioid clade</taxon>
        <taxon>Phaseoleae</taxon>
        <taxon>Vigna</taxon>
    </lineage>
</organism>
<feature type="compositionally biased region" description="Basic and acidic residues" evidence="6">
    <location>
        <begin position="1"/>
        <end position="10"/>
    </location>
</feature>
<evidence type="ECO:0000256" key="1">
    <source>
        <dbReference type="ARBA" id="ARBA00000824"/>
    </source>
</evidence>
<evidence type="ECO:0000313" key="7">
    <source>
        <dbReference type="EMBL" id="WVZ09686.1"/>
    </source>
</evidence>
<proteinExistence type="predicted"/>
<keyword evidence="4" id="KW-0963">Cytoplasm</keyword>
<dbReference type="GO" id="GO:0005737">
    <property type="term" value="C:cytoplasm"/>
    <property type="evidence" value="ECO:0007669"/>
    <property type="project" value="UniProtKB-SubCell"/>
</dbReference>
<dbReference type="GO" id="GO:0004106">
    <property type="term" value="F:chorismate mutase activity"/>
    <property type="evidence" value="ECO:0007669"/>
    <property type="project" value="UniProtKB-EC"/>
</dbReference>
<dbReference type="InterPro" id="IPR036263">
    <property type="entry name" value="Chorismate_II_sf"/>
</dbReference>
<dbReference type="GO" id="GO:0009073">
    <property type="term" value="P:aromatic amino acid family biosynthetic process"/>
    <property type="evidence" value="ECO:0007669"/>
    <property type="project" value="InterPro"/>
</dbReference>
<evidence type="ECO:0000256" key="5">
    <source>
        <dbReference type="ARBA" id="ARBA00023235"/>
    </source>
</evidence>
<evidence type="ECO:0000313" key="8">
    <source>
        <dbReference type="Proteomes" id="UP001374535"/>
    </source>
</evidence>
<dbReference type="GO" id="GO:0046417">
    <property type="term" value="P:chorismate metabolic process"/>
    <property type="evidence" value="ECO:0007669"/>
    <property type="project" value="InterPro"/>
</dbReference>
<sequence length="124" mass="13514">MVLQARRYDNPEENPFSPKNLPPIAAPKYPFSEFLQGAGASINIIKEIWEVYFHELLPKFVKSGDDGNYAQTAFADLTLLQGGRGSIGVRWLFDVDVIGTGSGDGVRGKGRSGSGGGDLWWLVL</sequence>
<accession>A0AAQ3NH52</accession>
<dbReference type="Gene3D" id="1.10.590.10">
    <property type="entry name" value="Chorismate mutase, AroQ class superfamily, eukaryotic"/>
    <property type="match status" value="1"/>
</dbReference>
<protein>
    <recommendedName>
        <fullName evidence="3">chorismate mutase</fullName>
        <ecNumber evidence="3">5.4.99.5</ecNumber>
    </recommendedName>
</protein>
<dbReference type="EMBL" id="CP144696">
    <property type="protein sequence ID" value="WVZ09686.1"/>
    <property type="molecule type" value="Genomic_DNA"/>
</dbReference>
<name>A0AAQ3NH52_VIGMU</name>
<evidence type="ECO:0000256" key="6">
    <source>
        <dbReference type="SAM" id="MobiDB-lite"/>
    </source>
</evidence>
<dbReference type="PANTHER" id="PTHR21145">
    <property type="entry name" value="CHORISMATE MUTASE"/>
    <property type="match status" value="1"/>
</dbReference>
<dbReference type="EC" id="5.4.99.5" evidence="3"/>
<dbReference type="Proteomes" id="UP001374535">
    <property type="component" value="Chromosome 5"/>
</dbReference>
<feature type="region of interest" description="Disordered" evidence="6">
    <location>
        <begin position="1"/>
        <end position="21"/>
    </location>
</feature>
<dbReference type="InterPro" id="IPR008238">
    <property type="entry name" value="Chorismate_mutase_AroQ_euk"/>
</dbReference>
<comment type="catalytic activity">
    <reaction evidence="1">
        <text>chorismate = prephenate</text>
        <dbReference type="Rhea" id="RHEA:13897"/>
        <dbReference type="ChEBI" id="CHEBI:29748"/>
        <dbReference type="ChEBI" id="CHEBI:29934"/>
        <dbReference type="EC" id="5.4.99.5"/>
    </reaction>
</comment>
<dbReference type="PANTHER" id="PTHR21145:SF12">
    <property type="entry name" value="CHORISMATE MUTASE"/>
    <property type="match status" value="1"/>
</dbReference>
<keyword evidence="8" id="KW-1185">Reference proteome</keyword>
<evidence type="ECO:0000256" key="2">
    <source>
        <dbReference type="ARBA" id="ARBA00004496"/>
    </source>
</evidence>
<dbReference type="SUPFAM" id="SSF48600">
    <property type="entry name" value="Chorismate mutase II"/>
    <property type="match status" value="1"/>
</dbReference>
<reference evidence="7 8" key="1">
    <citation type="journal article" date="2023" name="Life. Sci Alliance">
        <title>Evolutionary insights into 3D genome organization and epigenetic landscape of Vigna mungo.</title>
        <authorList>
            <person name="Junaid A."/>
            <person name="Singh B."/>
            <person name="Bhatia S."/>
        </authorList>
    </citation>
    <scope>NUCLEOTIDE SEQUENCE [LARGE SCALE GENOMIC DNA]</scope>
    <source>
        <strain evidence="7">Urdbean</strain>
    </source>
</reference>
<dbReference type="AlphaFoldDB" id="A0AAQ3NH52"/>
<dbReference type="InterPro" id="IPR037039">
    <property type="entry name" value="CM_AroQ_sf_eucaryotic"/>
</dbReference>
<evidence type="ECO:0000256" key="4">
    <source>
        <dbReference type="ARBA" id="ARBA00022490"/>
    </source>
</evidence>
<gene>
    <name evidence="7" type="ORF">V8G54_014216</name>
</gene>
<comment type="subcellular location">
    <subcellularLocation>
        <location evidence="2">Cytoplasm</location>
    </subcellularLocation>
</comment>
<evidence type="ECO:0000256" key="3">
    <source>
        <dbReference type="ARBA" id="ARBA00012404"/>
    </source>
</evidence>
<keyword evidence="5" id="KW-0413">Isomerase</keyword>